<feature type="transmembrane region" description="Helical" evidence="1">
    <location>
        <begin position="82"/>
        <end position="105"/>
    </location>
</feature>
<feature type="transmembrane region" description="Helical" evidence="1">
    <location>
        <begin position="48"/>
        <end position="75"/>
    </location>
</feature>
<dbReference type="Proteomes" id="UP000475249">
    <property type="component" value="Unassembled WGS sequence"/>
</dbReference>
<gene>
    <name evidence="2" type="ORF">GTQ38_09325</name>
</gene>
<evidence type="ECO:0000313" key="2">
    <source>
        <dbReference type="EMBL" id="NAS12201.1"/>
    </source>
</evidence>
<dbReference type="EMBL" id="WXYO01000004">
    <property type="protein sequence ID" value="NAS12201.1"/>
    <property type="molecule type" value="Genomic_DNA"/>
</dbReference>
<dbReference type="AlphaFoldDB" id="A0A6L9EC75"/>
<organism evidence="2 3">
    <name type="scientific">Poritiphilus flavus</name>
    <dbReference type="NCBI Taxonomy" id="2697053"/>
    <lineage>
        <taxon>Bacteria</taxon>
        <taxon>Pseudomonadati</taxon>
        <taxon>Bacteroidota</taxon>
        <taxon>Flavobacteriia</taxon>
        <taxon>Flavobacteriales</taxon>
        <taxon>Flavobacteriaceae</taxon>
        <taxon>Poritiphilus</taxon>
    </lineage>
</organism>
<feature type="transmembrane region" description="Helical" evidence="1">
    <location>
        <begin position="196"/>
        <end position="213"/>
    </location>
</feature>
<accession>A0A6L9EC75</accession>
<keyword evidence="1" id="KW-0472">Membrane</keyword>
<dbReference type="Pfam" id="PF14329">
    <property type="entry name" value="DUF4386"/>
    <property type="match status" value="1"/>
</dbReference>
<name>A0A6L9EC75_9FLAO</name>
<keyword evidence="1" id="KW-1133">Transmembrane helix</keyword>
<dbReference type="RefSeq" id="WP_161435246.1">
    <property type="nucleotide sequence ID" value="NZ_WXYO01000004.1"/>
</dbReference>
<keyword evidence="3" id="KW-1185">Reference proteome</keyword>
<comment type="caution">
    <text evidence="2">The sequence shown here is derived from an EMBL/GenBank/DDBJ whole genome shotgun (WGS) entry which is preliminary data.</text>
</comment>
<keyword evidence="1" id="KW-0812">Transmembrane</keyword>
<protein>
    <submittedName>
        <fullName evidence="2">DUF4386 family protein</fullName>
    </submittedName>
</protein>
<feature type="transmembrane region" description="Helical" evidence="1">
    <location>
        <begin position="140"/>
        <end position="159"/>
    </location>
</feature>
<reference evidence="2 3" key="1">
    <citation type="submission" date="2020-01" db="EMBL/GenBank/DDBJ databases">
        <title>Bacteria diversity of Porities sp.</title>
        <authorList>
            <person name="Wang G."/>
        </authorList>
    </citation>
    <scope>NUCLEOTIDE SEQUENCE [LARGE SCALE GENOMIC DNA]</scope>
    <source>
        <strain evidence="2 3">R33</strain>
    </source>
</reference>
<feature type="transmembrane region" description="Helical" evidence="1">
    <location>
        <begin position="171"/>
        <end position="190"/>
    </location>
</feature>
<sequence>MRQSAVIAGIGLLIMVLTVPFAEFQIFPSLIDYKSPEITAKNLHDNKSYFILGIFLNFITIICDIIVAWALYVFLKPVNKQLSLLVAWFRIVYTAIYLIALLNLIKVLGLLNADKYFLATSQEQVFDQILFYFNSFGREMGFGLILFGIYLGLLGYLALRSTYIPKIISWLLVLAGLGYFITYSGNYLFPSVNTDWLMVTFFGELVFMFWLLLKGGRKGPA</sequence>
<dbReference type="InterPro" id="IPR025495">
    <property type="entry name" value="DUF4386"/>
</dbReference>
<evidence type="ECO:0000313" key="3">
    <source>
        <dbReference type="Proteomes" id="UP000475249"/>
    </source>
</evidence>
<evidence type="ECO:0000256" key="1">
    <source>
        <dbReference type="SAM" id="Phobius"/>
    </source>
</evidence>
<proteinExistence type="predicted"/>